<dbReference type="NCBIfam" id="NF033510">
    <property type="entry name" value="Ca_tandemer"/>
    <property type="match status" value="7"/>
</dbReference>
<evidence type="ECO:0000313" key="3">
    <source>
        <dbReference type="EMBL" id="OSI32244.1"/>
    </source>
</evidence>
<feature type="domain" description="Bacterial Ig-like" evidence="2">
    <location>
        <begin position="274"/>
        <end position="353"/>
    </location>
</feature>
<dbReference type="RefSeq" id="WP_198941584.1">
    <property type="nucleotide sequence ID" value="NZ_MTAC01000028.1"/>
</dbReference>
<feature type="region of interest" description="Disordered" evidence="1">
    <location>
        <begin position="340"/>
        <end position="365"/>
    </location>
</feature>
<dbReference type="InterPro" id="IPR044016">
    <property type="entry name" value="Big_13"/>
</dbReference>
<feature type="domain" description="Bacterial Ig-like" evidence="2">
    <location>
        <begin position="555"/>
        <end position="629"/>
    </location>
</feature>
<feature type="domain" description="Bacterial Ig-like" evidence="2">
    <location>
        <begin position="458"/>
        <end position="540"/>
    </location>
</feature>
<evidence type="ECO:0000256" key="1">
    <source>
        <dbReference type="SAM" id="MobiDB-lite"/>
    </source>
</evidence>
<feature type="compositionally biased region" description="Basic and acidic residues" evidence="1">
    <location>
        <begin position="426"/>
        <end position="443"/>
    </location>
</feature>
<accession>A0ABX3WKZ5</accession>
<feature type="region of interest" description="Disordered" evidence="1">
    <location>
        <begin position="594"/>
        <end position="631"/>
    </location>
</feature>
<keyword evidence="4" id="KW-1185">Reference proteome</keyword>
<dbReference type="InterPro" id="IPR013783">
    <property type="entry name" value="Ig-like_fold"/>
</dbReference>
<proteinExistence type="predicted"/>
<feature type="compositionally biased region" description="Basic and acidic residues" evidence="1">
    <location>
        <begin position="614"/>
        <end position="631"/>
    </location>
</feature>
<dbReference type="Pfam" id="PF19077">
    <property type="entry name" value="Big_13"/>
    <property type="match status" value="6"/>
</dbReference>
<evidence type="ECO:0000259" key="2">
    <source>
        <dbReference type="Pfam" id="PF19077"/>
    </source>
</evidence>
<evidence type="ECO:0000313" key="4">
    <source>
        <dbReference type="Proteomes" id="UP000193346"/>
    </source>
</evidence>
<feature type="domain" description="Bacterial Ig-like" evidence="2">
    <location>
        <begin position="177"/>
        <end position="259"/>
    </location>
</feature>
<protein>
    <recommendedName>
        <fullName evidence="2">Bacterial Ig-like domain-containing protein</fullName>
    </recommendedName>
</protein>
<feature type="domain" description="Bacterial Ig-like" evidence="2">
    <location>
        <begin position="367"/>
        <end position="441"/>
    </location>
</feature>
<feature type="domain" description="Bacterial Ig-like" evidence="2">
    <location>
        <begin position="646"/>
        <end position="728"/>
    </location>
</feature>
<organism evidence="3 4">
    <name type="scientific">Neisseria dumasiana</name>
    <dbReference type="NCBI Taxonomy" id="1931275"/>
    <lineage>
        <taxon>Bacteria</taxon>
        <taxon>Pseudomonadati</taxon>
        <taxon>Pseudomonadota</taxon>
        <taxon>Betaproteobacteria</taxon>
        <taxon>Neisseriales</taxon>
        <taxon>Neisseriaceae</taxon>
        <taxon>Neisseria</taxon>
    </lineage>
</organism>
<dbReference type="Proteomes" id="UP000193346">
    <property type="component" value="Unassembled WGS sequence"/>
</dbReference>
<feature type="compositionally biased region" description="Polar residues" evidence="1">
    <location>
        <begin position="343"/>
        <end position="353"/>
    </location>
</feature>
<gene>
    <name evidence="3" type="ORF">BV913_09960</name>
</gene>
<comment type="caution">
    <text evidence="3">The sequence shown here is derived from an EMBL/GenBank/DDBJ whole genome shotgun (WGS) entry which is preliminary data.</text>
</comment>
<dbReference type="EMBL" id="MTAC01000028">
    <property type="protein sequence ID" value="OSI32244.1"/>
    <property type="molecule type" value="Genomic_DNA"/>
</dbReference>
<reference evidence="3 4" key="1">
    <citation type="submission" date="2017-01" db="EMBL/GenBank/DDBJ databases">
        <authorList>
            <person name="Wolfgang W.J."/>
            <person name="Cole J."/>
            <person name="Wroblewski D."/>
            <person name="Mcginnis J."/>
            <person name="Musser K.A."/>
        </authorList>
    </citation>
    <scope>NUCLEOTIDE SEQUENCE [LARGE SCALE GENOMIC DNA]</scope>
    <source>
        <strain evidence="3 4">93087</strain>
    </source>
</reference>
<dbReference type="Gene3D" id="2.60.40.10">
    <property type="entry name" value="Immunoglobulins"/>
    <property type="match status" value="7"/>
</dbReference>
<feature type="non-terminal residue" evidence="3">
    <location>
        <position position="802"/>
    </location>
</feature>
<feature type="region of interest" description="Disordered" evidence="1">
    <location>
        <begin position="732"/>
        <end position="754"/>
    </location>
</feature>
<feature type="region of interest" description="Disordered" evidence="1">
    <location>
        <begin position="405"/>
        <end position="443"/>
    </location>
</feature>
<sequence length="802" mass="81937">MSKNITLKINNAKETVETVKFQTASSEVLRIPAQADVNYQFVDEMTQFAPENIMTKRVGDNLEIAFEGSEIQNPDLILEGYYSSETGASKSSLLVGEHENGNVYPYVPESTETSDAVTMLAKEVQAGQALGGEIISAMWLPNPLWLLAALPLGGLAALGANDDDAPRDPAISVNAPDNTTDNTPEITGNVAFAEPGSIVTVVLTDSQGNTQTVSTIIGETGFYSVEPQAPLADGEYLATATVQTSSGKSATATDPGSIDTTAKITVDAPDASVDTTPTITGSVKDVEEGQIVTIVVTDANGKVQTLTTTVQKDGSYSIDVPEALPDGKYTVTATVKDKLGNEGTAQDNGSIDTTAPMISVDAPDNSKDNTPTITGKTDAPAGSVVTVVVTDAKGNTQTVSTTVQKDGGYSVDVPNALPDGNYTAEAKVKDPSGNEGKAADKGSVDTQAAITVDAPALSSDNTPTITGTTTDVEEGQVVTLVVTDAKGNTQTVSTTVQKDGGYSVDVPNALPDGEYSVKATVSDKAGNTATAEDKEGNVIDTSAPMISVDAPDNSKDNTPTITGKTDAPAGSVVTVVVTDAKGNTQTVSTTVQKDGGYSVDVPNALPDGNYTAEAKVKDPSGNEGKAADKGSVDTQAAITVDAPALSSDNTPTITGTTTDVEEGQVVTLVVTDAKGNTQTVSTTVQKDGGYSVDVPNALPDGEYSVKATVSDKAGNTATAEDKEGNVIDTSAPMISVDAPDNSKDNTPTITGKTDAPAGSVVTVVVTDANGNTQTVTTTVKGNGSYGVDVPNALPDGGYSVEA</sequence>
<name>A0ABX3WKZ5_9NEIS</name>